<dbReference type="GO" id="GO:0006310">
    <property type="term" value="P:DNA recombination"/>
    <property type="evidence" value="ECO:0007669"/>
    <property type="project" value="TreeGrafter"/>
</dbReference>
<dbReference type="Pfam" id="PF13342">
    <property type="entry name" value="Toprim_Crpt"/>
    <property type="match status" value="2"/>
</dbReference>
<dbReference type="InterPro" id="IPR034144">
    <property type="entry name" value="TOPRIM_TopoIII"/>
</dbReference>
<reference evidence="15 17" key="2">
    <citation type="submission" date="2019-09" db="EMBL/GenBank/DDBJ databases">
        <title>A bacterium isolated from glacier soil.</title>
        <authorList>
            <person name="Liu Q."/>
        </authorList>
    </citation>
    <scope>NUCLEOTIDE SEQUENCE [LARGE SCALE GENOMIC DNA]</scope>
    <source>
        <strain evidence="15 17">MDT1-10-3</strain>
    </source>
</reference>
<dbReference type="InterPro" id="IPR013825">
    <property type="entry name" value="Topo_IA_cen_sub2"/>
</dbReference>
<evidence type="ECO:0000259" key="14">
    <source>
        <dbReference type="PROSITE" id="PS52039"/>
    </source>
</evidence>
<gene>
    <name evidence="15" type="primary">topB</name>
    <name evidence="16" type="ORF">ACD591_04860</name>
    <name evidence="15" type="ORF">FOE74_10920</name>
</gene>
<dbReference type="NCBIfam" id="NF005829">
    <property type="entry name" value="PRK07726.1"/>
    <property type="match status" value="1"/>
</dbReference>
<sequence>MKLCIAEKPSVAREIAQVLGARTKMNGYFEGNGYQVTWTFGHFCQLCEPDDYNPNWKRWYLPDLPLVPERFDIKLISNKGVEQQFKIIQTLLDNAEEVINCGDAGQEGEVIQRWVLHQAKYRKPFKRLWISSLTEEAIRQGFAQLRDGKEFDQLYQAGKSRAIGDWLLGINATRLFTVKYAQGRQLLSLGRVQTPTLAMIVHRHLEIVNFKSEPFWELKTVYREVTFSSTSGRFKDEAQGQAILEQIRPAEFEIKDVETKRGTESSPRLFDLTSLQVECNNKFSMSADETLKTVQSLYEKKVVSYPRVDTTFLPDDIYPKIPNILSGLTGYQHLTQELLGKKIRKSAKVFNNNKVTDHHAIIPTGAEARGLFGTEAKVFDVVAKRFIAAFYPDCIVSNTVVNGEAAKHAFRAKGKQILDPGWRVVYGPEENPAAPKPAGKPSAEGEEKEEDLAVLPHFDAGERGPHEPLLERKSTSPPKDYTEATLLRSMETAGKQVEDDELKEALKENGIGRPSTRAAIIETLFKRNYIRKEKKKILPTQMGIDLIQVIKNPTLKSAEMTGQWEKKLRQIEGGEFGADVFLQELKQLVWEMVQEVKQDTHTVTLQPLEAAKPQEKEPAKKEPKPKKEAKNAPSAAGVLGACPACGTGSILKGSQAYGCARFREGCTFRLPMSFQGKPLGEKQVQALLKKGKSPVIKGFVDEATGEKFDAALVLSPAHELQLEKAEAKETKPLVMICPKCSQGQLLKGKTAYGCSRFREGCQFVVPFEVHGKALSESHIKALVLKGKTGKIKGFTSPKTGNKFEAALKLNEEYKVVYLF</sequence>
<dbReference type="PANTHER" id="PTHR11390:SF21">
    <property type="entry name" value="DNA TOPOISOMERASE 3-ALPHA"/>
    <property type="match status" value="1"/>
</dbReference>
<evidence type="ECO:0000256" key="1">
    <source>
        <dbReference type="ARBA" id="ARBA00000213"/>
    </source>
</evidence>
<dbReference type="EC" id="5.6.2.1" evidence="3"/>
<dbReference type="EMBL" id="VKKZ01000020">
    <property type="protein sequence ID" value="KAA6434684.1"/>
    <property type="molecule type" value="Genomic_DNA"/>
</dbReference>
<dbReference type="InterPro" id="IPR006171">
    <property type="entry name" value="TOPRIM_dom"/>
</dbReference>
<dbReference type="AlphaFoldDB" id="A0A5M8QI89"/>
<evidence type="ECO:0000259" key="13">
    <source>
        <dbReference type="PROSITE" id="PS50880"/>
    </source>
</evidence>
<dbReference type="PANTHER" id="PTHR11390">
    <property type="entry name" value="PROKARYOTIC DNA TOPOISOMERASE"/>
    <property type="match status" value="1"/>
</dbReference>
<dbReference type="GO" id="GO:0006265">
    <property type="term" value="P:DNA topological change"/>
    <property type="evidence" value="ECO:0007669"/>
    <property type="project" value="InterPro"/>
</dbReference>
<comment type="similarity">
    <text evidence="2">Belongs to the type IA topoisomerase family.</text>
</comment>
<evidence type="ECO:0000256" key="2">
    <source>
        <dbReference type="ARBA" id="ARBA00009446"/>
    </source>
</evidence>
<dbReference type="Gene3D" id="3.40.50.140">
    <property type="match status" value="1"/>
</dbReference>
<dbReference type="RefSeq" id="WP_149098626.1">
    <property type="nucleotide sequence ID" value="NZ_BMMG01000003.1"/>
</dbReference>
<dbReference type="SMART" id="SM00493">
    <property type="entry name" value="TOPRIM"/>
    <property type="match status" value="1"/>
</dbReference>
<dbReference type="EMBL" id="JBGOGF010000002">
    <property type="protein sequence ID" value="MFA1770612.1"/>
    <property type="molecule type" value="Genomic_DNA"/>
</dbReference>
<dbReference type="OrthoDB" id="9803554at2"/>
<evidence type="ECO:0000313" key="18">
    <source>
        <dbReference type="Proteomes" id="UP001570846"/>
    </source>
</evidence>
<dbReference type="Pfam" id="PF01751">
    <property type="entry name" value="Toprim"/>
    <property type="match status" value="1"/>
</dbReference>
<dbReference type="GO" id="GO:0006281">
    <property type="term" value="P:DNA repair"/>
    <property type="evidence" value="ECO:0007669"/>
    <property type="project" value="TreeGrafter"/>
</dbReference>
<evidence type="ECO:0000313" key="17">
    <source>
        <dbReference type="Proteomes" id="UP000323866"/>
    </source>
</evidence>
<evidence type="ECO:0000256" key="4">
    <source>
        <dbReference type="ARBA" id="ARBA00022723"/>
    </source>
</evidence>
<keyword evidence="7 15" id="KW-0413">Isomerase</keyword>
<dbReference type="InterPro" id="IPR005738">
    <property type="entry name" value="TopoIII"/>
</dbReference>
<dbReference type="InterPro" id="IPR023405">
    <property type="entry name" value="Topo_IA_core_domain"/>
</dbReference>
<dbReference type="SMART" id="SM00436">
    <property type="entry name" value="TOP1Bc"/>
    <property type="match status" value="1"/>
</dbReference>
<dbReference type="GO" id="GO:0043597">
    <property type="term" value="C:cytoplasmic replication fork"/>
    <property type="evidence" value="ECO:0007669"/>
    <property type="project" value="TreeGrafter"/>
</dbReference>
<dbReference type="CDD" id="cd03362">
    <property type="entry name" value="TOPRIM_TopoIA_TopoIII"/>
    <property type="match status" value="1"/>
</dbReference>
<evidence type="ECO:0000256" key="9">
    <source>
        <dbReference type="ARBA" id="ARBA00031985"/>
    </source>
</evidence>
<comment type="catalytic activity">
    <reaction evidence="1">
        <text>ATP-independent breakage of single-stranded DNA, followed by passage and rejoining.</text>
        <dbReference type="EC" id="5.6.2.1"/>
    </reaction>
</comment>
<dbReference type="GO" id="GO:0003677">
    <property type="term" value="F:DNA binding"/>
    <property type="evidence" value="ECO:0007669"/>
    <property type="project" value="UniProtKB-KW"/>
</dbReference>
<evidence type="ECO:0000256" key="10">
    <source>
        <dbReference type="ARBA" id="ARBA00032235"/>
    </source>
</evidence>
<dbReference type="CDD" id="cd00186">
    <property type="entry name" value="TOP1Ac"/>
    <property type="match status" value="1"/>
</dbReference>
<feature type="domain" description="Toprim" evidence="13">
    <location>
        <begin position="1"/>
        <end position="134"/>
    </location>
</feature>
<evidence type="ECO:0000256" key="11">
    <source>
        <dbReference type="ARBA" id="ARBA00032877"/>
    </source>
</evidence>
<feature type="region of interest" description="Disordered" evidence="12">
    <location>
        <begin position="604"/>
        <end position="633"/>
    </location>
</feature>
<evidence type="ECO:0000256" key="6">
    <source>
        <dbReference type="ARBA" id="ARBA00023125"/>
    </source>
</evidence>
<evidence type="ECO:0000256" key="12">
    <source>
        <dbReference type="SAM" id="MobiDB-lite"/>
    </source>
</evidence>
<reference evidence="15 17" key="1">
    <citation type="submission" date="2019-07" db="EMBL/GenBank/DDBJ databases">
        <authorList>
            <person name="Qu J.-H."/>
        </authorList>
    </citation>
    <scope>NUCLEOTIDE SEQUENCE [LARGE SCALE GENOMIC DNA]</scope>
    <source>
        <strain evidence="15 17">MDT1-10-3</strain>
    </source>
</reference>
<dbReference type="GO" id="GO:0046872">
    <property type="term" value="F:metal ion binding"/>
    <property type="evidence" value="ECO:0007669"/>
    <property type="project" value="UniProtKB-KW"/>
</dbReference>
<evidence type="ECO:0000256" key="7">
    <source>
        <dbReference type="ARBA" id="ARBA00023235"/>
    </source>
</evidence>
<feature type="compositionally biased region" description="Low complexity" evidence="12">
    <location>
        <begin position="427"/>
        <end position="442"/>
    </location>
</feature>
<evidence type="ECO:0000313" key="16">
    <source>
        <dbReference type="EMBL" id="MFA1770612.1"/>
    </source>
</evidence>
<protein>
    <recommendedName>
        <fullName evidence="3">DNA topoisomerase</fullName>
        <ecNumber evidence="3">5.6.2.1</ecNumber>
    </recommendedName>
    <alternativeName>
        <fullName evidence="11">Omega-protein</fullName>
    </alternativeName>
    <alternativeName>
        <fullName evidence="10">Relaxing enzyme</fullName>
    </alternativeName>
    <alternativeName>
        <fullName evidence="8">Swivelase</fullName>
    </alternativeName>
    <alternativeName>
        <fullName evidence="9">Untwisting enzyme</fullName>
    </alternativeName>
</protein>
<dbReference type="Proteomes" id="UP001570846">
    <property type="component" value="Unassembled WGS sequence"/>
</dbReference>
<dbReference type="InterPro" id="IPR013497">
    <property type="entry name" value="Topo_IA_cen"/>
</dbReference>
<feature type="compositionally biased region" description="Basic and acidic residues" evidence="12">
    <location>
        <begin position="612"/>
        <end position="630"/>
    </location>
</feature>
<dbReference type="InterPro" id="IPR013824">
    <property type="entry name" value="Topo_IA_cen_sub1"/>
</dbReference>
<accession>A0A5M8QI89</accession>
<dbReference type="InterPro" id="IPR000380">
    <property type="entry name" value="Topo_IA"/>
</dbReference>
<dbReference type="SMART" id="SM00437">
    <property type="entry name" value="TOP1Ac"/>
    <property type="match status" value="1"/>
</dbReference>
<evidence type="ECO:0000256" key="5">
    <source>
        <dbReference type="ARBA" id="ARBA00023029"/>
    </source>
</evidence>
<organism evidence="15 17">
    <name type="scientific">Rufibacter glacialis</name>
    <dbReference type="NCBI Taxonomy" id="1259555"/>
    <lineage>
        <taxon>Bacteria</taxon>
        <taxon>Pseudomonadati</taxon>
        <taxon>Bacteroidota</taxon>
        <taxon>Cytophagia</taxon>
        <taxon>Cytophagales</taxon>
        <taxon>Hymenobacteraceae</taxon>
        <taxon>Rufibacter</taxon>
    </lineage>
</organism>
<dbReference type="InterPro" id="IPR025589">
    <property type="entry name" value="Toprim_C_rpt"/>
</dbReference>
<keyword evidence="5" id="KW-0799">Topoisomerase</keyword>
<dbReference type="Gene3D" id="2.70.20.10">
    <property type="entry name" value="Topoisomerase I, domain 3"/>
    <property type="match status" value="1"/>
</dbReference>
<dbReference type="Proteomes" id="UP000323866">
    <property type="component" value="Unassembled WGS sequence"/>
</dbReference>
<feature type="domain" description="Topo IA-type catalytic" evidence="14">
    <location>
        <begin position="151"/>
        <end position="593"/>
    </location>
</feature>
<dbReference type="SUPFAM" id="SSF56712">
    <property type="entry name" value="Prokaryotic type I DNA topoisomerase"/>
    <property type="match status" value="1"/>
</dbReference>
<dbReference type="NCBIfam" id="TIGR01056">
    <property type="entry name" value="topB"/>
    <property type="match status" value="1"/>
</dbReference>
<dbReference type="Pfam" id="PF01131">
    <property type="entry name" value="Topoisom_bac"/>
    <property type="match status" value="1"/>
</dbReference>
<dbReference type="InterPro" id="IPR003602">
    <property type="entry name" value="Topo_IA_DNA-bd_dom"/>
</dbReference>
<proteinExistence type="inferred from homology"/>
<evidence type="ECO:0000313" key="15">
    <source>
        <dbReference type="EMBL" id="KAA6434684.1"/>
    </source>
</evidence>
<dbReference type="PROSITE" id="PS52039">
    <property type="entry name" value="TOPO_IA_2"/>
    <property type="match status" value="1"/>
</dbReference>
<feature type="compositionally biased region" description="Basic and acidic residues" evidence="12">
    <location>
        <begin position="459"/>
        <end position="474"/>
    </location>
</feature>
<evidence type="ECO:0000256" key="3">
    <source>
        <dbReference type="ARBA" id="ARBA00012891"/>
    </source>
</evidence>
<dbReference type="InterPro" id="IPR013826">
    <property type="entry name" value="Topo_IA_cen_sub3"/>
</dbReference>
<keyword evidence="4" id="KW-0479">Metal-binding</keyword>
<dbReference type="InterPro" id="IPR003601">
    <property type="entry name" value="Topo_IA_2"/>
</dbReference>
<dbReference type="Gene3D" id="1.10.460.10">
    <property type="entry name" value="Topoisomerase I, domain 2"/>
    <property type="match status" value="1"/>
</dbReference>
<dbReference type="PROSITE" id="PS50880">
    <property type="entry name" value="TOPRIM"/>
    <property type="match status" value="1"/>
</dbReference>
<keyword evidence="18" id="KW-1185">Reference proteome</keyword>
<keyword evidence="6" id="KW-0238">DNA-binding</keyword>
<dbReference type="PRINTS" id="PR00417">
    <property type="entry name" value="PRTPISMRASEI"/>
</dbReference>
<reference evidence="16 18" key="3">
    <citation type="submission" date="2024-08" db="EMBL/GenBank/DDBJ databases">
        <authorList>
            <person name="Wei W."/>
        </authorList>
    </citation>
    <scope>NUCLEOTIDE SEQUENCE [LARGE SCALE GENOMIC DNA]</scope>
    <source>
        <strain evidence="16 18">XU2</strain>
    </source>
</reference>
<evidence type="ECO:0000256" key="8">
    <source>
        <dbReference type="ARBA" id="ARBA00030003"/>
    </source>
</evidence>
<name>A0A5M8QI89_9BACT</name>
<comment type="caution">
    <text evidence="15">The sequence shown here is derived from an EMBL/GenBank/DDBJ whole genome shotgun (WGS) entry which is preliminary data.</text>
</comment>
<dbReference type="GO" id="GO:0003917">
    <property type="term" value="F:DNA topoisomerase type I (single strand cut, ATP-independent) activity"/>
    <property type="evidence" value="ECO:0007669"/>
    <property type="project" value="UniProtKB-EC"/>
</dbReference>
<dbReference type="Gene3D" id="1.10.290.10">
    <property type="entry name" value="Topoisomerase I, domain 4"/>
    <property type="match status" value="1"/>
</dbReference>
<feature type="region of interest" description="Disordered" evidence="12">
    <location>
        <begin position="426"/>
        <end position="480"/>
    </location>
</feature>